<dbReference type="PRINTS" id="PR00038">
    <property type="entry name" value="HTHLUXR"/>
</dbReference>
<name>A0A1H1Q979_9MICO</name>
<dbReference type="PANTHER" id="PTHR16305:SF35">
    <property type="entry name" value="TRANSCRIPTIONAL ACTIVATOR DOMAIN"/>
    <property type="match status" value="1"/>
</dbReference>
<dbReference type="Pfam" id="PF13191">
    <property type="entry name" value="AAA_16"/>
    <property type="match status" value="1"/>
</dbReference>
<dbReference type="OrthoDB" id="134933at2"/>
<dbReference type="GO" id="GO:0005524">
    <property type="term" value="F:ATP binding"/>
    <property type="evidence" value="ECO:0007669"/>
    <property type="project" value="UniProtKB-KW"/>
</dbReference>
<evidence type="ECO:0000256" key="2">
    <source>
        <dbReference type="ARBA" id="ARBA00022840"/>
    </source>
</evidence>
<dbReference type="GO" id="GO:0005737">
    <property type="term" value="C:cytoplasm"/>
    <property type="evidence" value="ECO:0007669"/>
    <property type="project" value="TreeGrafter"/>
</dbReference>
<proteinExistence type="predicted"/>
<dbReference type="Pfam" id="PF00196">
    <property type="entry name" value="GerE"/>
    <property type="match status" value="1"/>
</dbReference>
<dbReference type="InterPro" id="IPR000792">
    <property type="entry name" value="Tscrpt_reg_LuxR_C"/>
</dbReference>
<sequence length="938" mass="99492">MMRESAVENVERAAERQAAQRMIEAQQSGTLLVTGLSGMGKSQLLRAILPVKSGWKALYFKADAYEAKVPFAAAERLLRQLQPRGPIEPVSDAEANPRQMGALILAALDRVRTPVFLAIDDAQWLDPQSAIALRFAVQRLIDGRFFAAVASRPMTEPNALVDLLAGLVGRSEQHSELRLEPLSTEQVRAVAARLVHRGVSQRSARALREATGGSPALLNTALALSRDTAAVDAEADIWEAPIPVIDAARNPFARVAAAAPPEASAFGKICAVLRDPVEERVVADIAQALSLPADADAADAAGLVVRSRWRDETWVQPRHELLAHAVTKRMSASETLAVHRAAGEALDGRRGLRHSLAAASAVDDALLGRVLDIARSAASPAQADEAIGYLRSILLLCEPGDQHDDILIEIALLAMRFRRHQLVLDLLPLTEALPAGALATAISVEMLAVLGRIPEALAVAEQVVGEAAAPAGVVTDSAADRILAAHIAGIQAQFQLMTGDTGPIAAQVVRARALVDAVRPGDAAAADQRLRWMHTADGQHMRLLGWAITAAARSGDMAAFGAAFGELSMLIARADASPELVDALVTRAGVQMQSGDVGAVHAGMLMASATLVRSPHAWTAGHVRVILSHVQYLLGDWDGAEAGAEAALSLAMDETAFTVRPVTHFTAALVSASRGDASEVAALLEAGERATISRHESYESSMAAVAAAELARAMGNPAEQLRACSDPALRAMVSTTHGWKTYQVEALAALGRVAEARAALADIRETARWQPHYGSALWLEARIEDAADRRKSAKALYERAVAEPDAALFPFPLARARADYGRFLLRVGDAPGAIAQLTTAAEVFTRLGATPDLERTLALLERAGGNGAAVSADPFGALTVRERQIAQHAARGHTNREIAETLFLSVTTVNFHMRNVLPKLGLSSRRGLRALAPQGQPT</sequence>
<dbReference type="InterPro" id="IPR027417">
    <property type="entry name" value="P-loop_NTPase"/>
</dbReference>
<evidence type="ECO:0000313" key="4">
    <source>
        <dbReference type="EMBL" id="SDS20081.1"/>
    </source>
</evidence>
<accession>A0A1H1Q979</accession>
<keyword evidence="5" id="KW-1185">Reference proteome</keyword>
<keyword evidence="2" id="KW-0067">ATP-binding</keyword>
<dbReference type="SMART" id="SM00421">
    <property type="entry name" value="HTH_LUXR"/>
    <property type="match status" value="1"/>
</dbReference>
<dbReference type="SUPFAM" id="SSF48452">
    <property type="entry name" value="TPR-like"/>
    <property type="match status" value="1"/>
</dbReference>
<dbReference type="GO" id="GO:0006355">
    <property type="term" value="P:regulation of DNA-templated transcription"/>
    <property type="evidence" value="ECO:0007669"/>
    <property type="project" value="InterPro"/>
</dbReference>
<reference evidence="5" key="1">
    <citation type="submission" date="2016-10" db="EMBL/GenBank/DDBJ databases">
        <authorList>
            <person name="Varghese N."/>
            <person name="Submissions S."/>
        </authorList>
    </citation>
    <scope>NUCLEOTIDE SEQUENCE [LARGE SCALE GENOMIC DNA]</scope>
    <source>
        <strain evidence="5">DSM 21772</strain>
    </source>
</reference>
<dbReference type="GO" id="GO:0004016">
    <property type="term" value="F:adenylate cyclase activity"/>
    <property type="evidence" value="ECO:0007669"/>
    <property type="project" value="TreeGrafter"/>
</dbReference>
<protein>
    <submittedName>
        <fullName evidence="4">AAA ATPase domain-containing protein</fullName>
    </submittedName>
</protein>
<dbReference type="EMBL" id="LT629742">
    <property type="protein sequence ID" value="SDS20081.1"/>
    <property type="molecule type" value="Genomic_DNA"/>
</dbReference>
<dbReference type="Gene3D" id="1.10.10.10">
    <property type="entry name" value="Winged helix-like DNA-binding domain superfamily/Winged helix DNA-binding domain"/>
    <property type="match status" value="1"/>
</dbReference>
<feature type="domain" description="HTH luxR-type" evidence="3">
    <location>
        <begin position="871"/>
        <end position="936"/>
    </location>
</feature>
<evidence type="ECO:0000256" key="1">
    <source>
        <dbReference type="ARBA" id="ARBA00022741"/>
    </source>
</evidence>
<dbReference type="CDD" id="cd06170">
    <property type="entry name" value="LuxR_C_like"/>
    <property type="match status" value="1"/>
</dbReference>
<dbReference type="InterPro" id="IPR016032">
    <property type="entry name" value="Sig_transdc_resp-reg_C-effctor"/>
</dbReference>
<dbReference type="GO" id="GO:0003677">
    <property type="term" value="F:DNA binding"/>
    <property type="evidence" value="ECO:0007669"/>
    <property type="project" value="InterPro"/>
</dbReference>
<dbReference type="AlphaFoldDB" id="A0A1H1Q979"/>
<dbReference type="PROSITE" id="PS00622">
    <property type="entry name" value="HTH_LUXR_1"/>
    <property type="match status" value="1"/>
</dbReference>
<dbReference type="Gene3D" id="1.25.40.10">
    <property type="entry name" value="Tetratricopeptide repeat domain"/>
    <property type="match status" value="1"/>
</dbReference>
<dbReference type="PANTHER" id="PTHR16305">
    <property type="entry name" value="TESTICULAR SOLUBLE ADENYLYL CYCLASE"/>
    <property type="match status" value="1"/>
</dbReference>
<dbReference type="STRING" id="412690.SAMN04489834_1040"/>
<dbReference type="InterPro" id="IPR011990">
    <property type="entry name" value="TPR-like_helical_dom_sf"/>
</dbReference>
<keyword evidence="1" id="KW-0547">Nucleotide-binding</keyword>
<dbReference type="Proteomes" id="UP000181956">
    <property type="component" value="Chromosome I"/>
</dbReference>
<gene>
    <name evidence="4" type="ORF">SAMN04489834_1040</name>
</gene>
<dbReference type="SUPFAM" id="SSF46894">
    <property type="entry name" value="C-terminal effector domain of the bipartite response regulators"/>
    <property type="match status" value="1"/>
</dbReference>
<dbReference type="InterPro" id="IPR036388">
    <property type="entry name" value="WH-like_DNA-bd_sf"/>
</dbReference>
<dbReference type="SUPFAM" id="SSF52540">
    <property type="entry name" value="P-loop containing nucleoside triphosphate hydrolases"/>
    <property type="match status" value="1"/>
</dbReference>
<organism evidence="4 5">
    <name type="scientific">Microterricola viridarii</name>
    <dbReference type="NCBI Taxonomy" id="412690"/>
    <lineage>
        <taxon>Bacteria</taxon>
        <taxon>Bacillati</taxon>
        <taxon>Actinomycetota</taxon>
        <taxon>Actinomycetes</taxon>
        <taxon>Micrococcales</taxon>
        <taxon>Microbacteriaceae</taxon>
        <taxon>Microterricola</taxon>
    </lineage>
</organism>
<dbReference type="Gene3D" id="3.40.50.300">
    <property type="entry name" value="P-loop containing nucleotide triphosphate hydrolases"/>
    <property type="match status" value="1"/>
</dbReference>
<evidence type="ECO:0000313" key="5">
    <source>
        <dbReference type="Proteomes" id="UP000181956"/>
    </source>
</evidence>
<dbReference type="PROSITE" id="PS50043">
    <property type="entry name" value="HTH_LUXR_2"/>
    <property type="match status" value="1"/>
</dbReference>
<dbReference type="InterPro" id="IPR041664">
    <property type="entry name" value="AAA_16"/>
</dbReference>
<evidence type="ECO:0000259" key="3">
    <source>
        <dbReference type="PROSITE" id="PS50043"/>
    </source>
</evidence>